<organism evidence="2 3">
    <name type="scientific">Rhynchophorus ferrugineus</name>
    <name type="common">Red palm weevil</name>
    <name type="synonym">Curculio ferrugineus</name>
    <dbReference type="NCBI Taxonomy" id="354439"/>
    <lineage>
        <taxon>Eukaryota</taxon>
        <taxon>Metazoa</taxon>
        <taxon>Ecdysozoa</taxon>
        <taxon>Arthropoda</taxon>
        <taxon>Hexapoda</taxon>
        <taxon>Insecta</taxon>
        <taxon>Pterygota</taxon>
        <taxon>Neoptera</taxon>
        <taxon>Endopterygota</taxon>
        <taxon>Coleoptera</taxon>
        <taxon>Polyphaga</taxon>
        <taxon>Cucujiformia</taxon>
        <taxon>Curculionidae</taxon>
        <taxon>Dryophthorinae</taxon>
        <taxon>Rhynchophorus</taxon>
    </lineage>
</organism>
<proteinExistence type="predicted"/>
<evidence type="ECO:0000313" key="3">
    <source>
        <dbReference type="Proteomes" id="UP000625711"/>
    </source>
</evidence>
<reference evidence="2" key="1">
    <citation type="submission" date="2020-08" db="EMBL/GenBank/DDBJ databases">
        <title>Genome sequencing and assembly of the red palm weevil Rhynchophorus ferrugineus.</title>
        <authorList>
            <person name="Dias G.B."/>
            <person name="Bergman C.M."/>
            <person name="Manee M."/>
        </authorList>
    </citation>
    <scope>NUCLEOTIDE SEQUENCE</scope>
    <source>
        <strain evidence="2">AA-2017</strain>
        <tissue evidence="2">Whole larva</tissue>
    </source>
</reference>
<evidence type="ECO:0000256" key="1">
    <source>
        <dbReference type="SAM" id="MobiDB-lite"/>
    </source>
</evidence>
<dbReference type="Proteomes" id="UP000625711">
    <property type="component" value="Unassembled WGS sequence"/>
</dbReference>
<evidence type="ECO:0000313" key="2">
    <source>
        <dbReference type="EMBL" id="KAF7269596.1"/>
    </source>
</evidence>
<accession>A0A834M690</accession>
<sequence length="89" mass="10399">MKSSRRGQEITAGFLDRSGTKPLQQLPARRMKLWTGNGTEQMKIYRDFDLRPGGIFSRQRCRTIYGNLWTPHRLSDIFTDRCKFGIDFA</sequence>
<keyword evidence="3" id="KW-1185">Reference proteome</keyword>
<dbReference type="AlphaFoldDB" id="A0A834M690"/>
<comment type="caution">
    <text evidence="2">The sequence shown here is derived from an EMBL/GenBank/DDBJ whole genome shotgun (WGS) entry which is preliminary data.</text>
</comment>
<name>A0A834M690_RHYFE</name>
<dbReference type="EMBL" id="JAACXV010014208">
    <property type="protein sequence ID" value="KAF7269596.1"/>
    <property type="molecule type" value="Genomic_DNA"/>
</dbReference>
<protein>
    <submittedName>
        <fullName evidence="2">Uncharacterized protein</fullName>
    </submittedName>
</protein>
<feature type="region of interest" description="Disordered" evidence="1">
    <location>
        <begin position="1"/>
        <end position="21"/>
    </location>
</feature>
<gene>
    <name evidence="2" type="ORF">GWI33_017373</name>
</gene>